<dbReference type="EMBL" id="LS483452">
    <property type="protein sequence ID" value="SQH75379.1"/>
    <property type="molecule type" value="Genomic_DNA"/>
</dbReference>
<dbReference type="AlphaFoldDB" id="A0A330LYD5"/>
<proteinExistence type="predicted"/>
<dbReference type="Proteomes" id="UP000250123">
    <property type="component" value="Chromosome SHEWBE"/>
</dbReference>
<accession>A0A330LYD5</accession>
<reference evidence="2" key="1">
    <citation type="submission" date="2018-06" db="EMBL/GenBank/DDBJ databases">
        <authorList>
            <person name="Cea G.-C."/>
            <person name="William W."/>
        </authorList>
    </citation>
    <scope>NUCLEOTIDE SEQUENCE [LARGE SCALE GENOMIC DNA]</scope>
    <source>
        <strain evidence="2">DB21MT-2</strain>
    </source>
</reference>
<evidence type="ECO:0000313" key="1">
    <source>
        <dbReference type="EMBL" id="SQH75379.1"/>
    </source>
</evidence>
<sequence>MKIGPVRRGFIISMEKIKSSYRLKINEEIKNTQLEGEYKNLYLLVFR</sequence>
<dbReference type="KEGG" id="sbk:SHEWBE_1413"/>
<protein>
    <submittedName>
        <fullName evidence="1">Uncharacterized protein</fullName>
    </submittedName>
</protein>
<name>A0A330LYD5_9GAMM</name>
<organism evidence="1 2">
    <name type="scientific">Shewanella benthica</name>
    <dbReference type="NCBI Taxonomy" id="43661"/>
    <lineage>
        <taxon>Bacteria</taxon>
        <taxon>Pseudomonadati</taxon>
        <taxon>Pseudomonadota</taxon>
        <taxon>Gammaproteobacteria</taxon>
        <taxon>Alteromonadales</taxon>
        <taxon>Shewanellaceae</taxon>
        <taxon>Shewanella</taxon>
    </lineage>
</organism>
<gene>
    <name evidence="1" type="ORF">SHEWBE_1413</name>
</gene>
<evidence type="ECO:0000313" key="2">
    <source>
        <dbReference type="Proteomes" id="UP000250123"/>
    </source>
</evidence>